<dbReference type="Proteomes" id="UP001500301">
    <property type="component" value="Unassembled WGS sequence"/>
</dbReference>
<dbReference type="PANTHER" id="PTHR34853">
    <property type="match status" value="1"/>
</dbReference>
<keyword evidence="1" id="KW-0732">Signal</keyword>
<sequence length="463" mass="47686">MGISRGRVRLAAALVAVTASAATLAPAASSATSSAVPSAVSQVVSQARVGAVVPAVATSAPDPFFTYAGSTPLADLPPGAVLATRALPYRIAKLSLPLQLVQILFRTTNQRGEAVAGVTTVVKPLLGRTAKVIGYQSFYDSLNPEDGPSRAYSGVFSPGVMAAHVETTLFAGFLLQGYAIVVADTQGPTADFAAGPEYGQVTLDSLRAALNAPGTGIAPSARVGLIGYSGGAIATNWASVLAPSYAPDIDRRLVGAAEGGVLVRPSANLGYVDGSMVWAGVIPMAVVGVARAFGVDLTPYLNDYGKQVYARLQHASISQVLGAYPGLTWQKMTKPEYADPARIPVFVETVNQLNLGTRPTPSVPMFIGQGTAGQIEGTARSASVGPGDGVMIAGDVRSLARQYCADGLPVVHREYPLSHFTSVPFWLPEAMAWLNARFAGTPAPDTCASIPAGNPLTPLVPAS</sequence>
<gene>
    <name evidence="2" type="ORF">GCM10022263_08870</name>
</gene>
<keyword evidence="3" id="KW-1185">Reference proteome</keyword>
<evidence type="ECO:0000256" key="1">
    <source>
        <dbReference type="SAM" id="SignalP"/>
    </source>
</evidence>
<evidence type="ECO:0000313" key="2">
    <source>
        <dbReference type="EMBL" id="GAA3522837.1"/>
    </source>
</evidence>
<reference evidence="3" key="1">
    <citation type="journal article" date="2019" name="Int. J. Syst. Evol. Microbiol.">
        <title>The Global Catalogue of Microorganisms (GCM) 10K type strain sequencing project: providing services to taxonomists for standard genome sequencing and annotation.</title>
        <authorList>
            <consortium name="The Broad Institute Genomics Platform"/>
            <consortium name="The Broad Institute Genome Sequencing Center for Infectious Disease"/>
            <person name="Wu L."/>
            <person name="Ma J."/>
        </authorList>
    </citation>
    <scope>NUCLEOTIDE SEQUENCE [LARGE SCALE GENOMIC DNA]</scope>
    <source>
        <strain evidence="3">JCM 17460</strain>
    </source>
</reference>
<dbReference type="PIRSF" id="PIRSF029171">
    <property type="entry name" value="Esterase_LipA"/>
    <property type="match status" value="1"/>
</dbReference>
<name>A0ABP6UYE2_9ACTN</name>
<dbReference type="EMBL" id="BAABBB010000004">
    <property type="protein sequence ID" value="GAA3522837.1"/>
    <property type="molecule type" value="Genomic_DNA"/>
</dbReference>
<proteinExistence type="predicted"/>
<dbReference type="Pfam" id="PF03583">
    <property type="entry name" value="LIP"/>
    <property type="match status" value="1"/>
</dbReference>
<feature type="chain" id="PRO_5046610947" evidence="1">
    <location>
        <begin position="22"/>
        <end position="463"/>
    </location>
</feature>
<feature type="signal peptide" evidence="1">
    <location>
        <begin position="1"/>
        <end position="21"/>
    </location>
</feature>
<dbReference type="RefSeq" id="WP_218232703.1">
    <property type="nucleotide sequence ID" value="NZ_BAABBB010000004.1"/>
</dbReference>
<organism evidence="2 3">
    <name type="scientific">Nocardioides daeguensis</name>
    <dbReference type="NCBI Taxonomy" id="908359"/>
    <lineage>
        <taxon>Bacteria</taxon>
        <taxon>Bacillati</taxon>
        <taxon>Actinomycetota</taxon>
        <taxon>Actinomycetes</taxon>
        <taxon>Propionibacteriales</taxon>
        <taxon>Nocardioidaceae</taxon>
        <taxon>Nocardioides</taxon>
    </lineage>
</organism>
<dbReference type="PANTHER" id="PTHR34853:SF1">
    <property type="entry name" value="LIPASE 5"/>
    <property type="match status" value="1"/>
</dbReference>
<evidence type="ECO:0000313" key="3">
    <source>
        <dbReference type="Proteomes" id="UP001500301"/>
    </source>
</evidence>
<dbReference type="InterPro" id="IPR005152">
    <property type="entry name" value="Lipase_secreted"/>
</dbReference>
<comment type="caution">
    <text evidence="2">The sequence shown here is derived from an EMBL/GenBank/DDBJ whole genome shotgun (WGS) entry which is preliminary data.</text>
</comment>
<accession>A0ABP6UYE2</accession>
<protein>
    <submittedName>
        <fullName evidence="2">Lipase family protein</fullName>
    </submittedName>
</protein>